<evidence type="ECO:0000256" key="4">
    <source>
        <dbReference type="ARBA" id="ARBA00022982"/>
    </source>
</evidence>
<evidence type="ECO:0000259" key="8">
    <source>
        <dbReference type="PROSITE" id="PS51379"/>
    </source>
</evidence>
<proteinExistence type="predicted"/>
<evidence type="ECO:0000256" key="2">
    <source>
        <dbReference type="ARBA" id="ARBA00022485"/>
    </source>
</evidence>
<sequence>METPENESFRDSIGTMNEEGKRAWVYPKKPSGKYYDYRKYVSYVLLAFLFAAPFIKINGNQFLLFNVLERRFNIFGFPFWPQDFYLFVIMMVIGVVFILLFTAAFGRIFCGWICPQTIFMEMVFRRIEYWIDGDRGAQIRLDKQKWDAEKIRKRVLKWTIFFIISFLIANIFLAYLIGSDRLIQYIFEGPFEHLSTLISLLIFTGVFYFIFAWFREQVCIIACPYGRLQGVLLDNKSIVVAYDHKRGEKEKGRAKFRKNEDREASGKGDCIDCFQCVHVCPTGIDIRNGTQLECVNCTACMDACDSMMEAVNLPKGLIRYASEENIEKKAPFKFTPRLKGYTAVLVILIGVLTGMLFLRSDVEANILRLPGQLYEHKDNNIISNVFTYKLLNKTTRDIEDIHFKLKSPKGEIKSVKQGEIIVPAQDLAEGTLFIEINGSALSGDKNRAVIEVYSGDKLIETTSVTFLGPRSYK</sequence>
<keyword evidence="1" id="KW-0813">Transport</keyword>
<keyword evidence="10" id="KW-1185">Reference proteome</keyword>
<dbReference type="Proteomes" id="UP001139462">
    <property type="component" value="Unassembled WGS sequence"/>
</dbReference>
<dbReference type="Pfam" id="PF11614">
    <property type="entry name" value="FixG_C"/>
    <property type="match status" value="1"/>
</dbReference>
<feature type="domain" description="4Fe-4S ferredoxin-type" evidence="8">
    <location>
        <begin position="261"/>
        <end position="289"/>
    </location>
</feature>
<evidence type="ECO:0000256" key="6">
    <source>
        <dbReference type="ARBA" id="ARBA00023014"/>
    </source>
</evidence>
<keyword evidence="4" id="KW-0249">Electron transport</keyword>
<reference evidence="9" key="1">
    <citation type="submission" date="2021-09" db="EMBL/GenBank/DDBJ databases">
        <title>Genome of Aequorivita sp. strain F64183.</title>
        <authorList>
            <person name="Wang Y."/>
        </authorList>
    </citation>
    <scope>NUCLEOTIDE SEQUENCE</scope>
    <source>
        <strain evidence="9">F64183</strain>
    </source>
</reference>
<accession>A0A9X1R3D1</accession>
<keyword evidence="7" id="KW-1133">Transmembrane helix</keyword>
<keyword evidence="7" id="KW-0812">Transmembrane</keyword>
<dbReference type="PROSITE" id="PS51379">
    <property type="entry name" value="4FE4S_FER_2"/>
    <property type="match status" value="1"/>
</dbReference>
<dbReference type="PANTHER" id="PTHR30176">
    <property type="entry name" value="FERREDOXIN-TYPE PROTEIN NAPH"/>
    <property type="match status" value="1"/>
</dbReference>
<dbReference type="GO" id="GO:0046872">
    <property type="term" value="F:metal ion binding"/>
    <property type="evidence" value="ECO:0007669"/>
    <property type="project" value="UniProtKB-KW"/>
</dbReference>
<organism evidence="9 10">
    <name type="scientific">Aequorivita xiaoshiensis</name>
    <dbReference type="NCBI Taxonomy" id="2874476"/>
    <lineage>
        <taxon>Bacteria</taxon>
        <taxon>Pseudomonadati</taxon>
        <taxon>Bacteroidota</taxon>
        <taxon>Flavobacteriia</taxon>
        <taxon>Flavobacteriales</taxon>
        <taxon>Flavobacteriaceae</taxon>
        <taxon>Aequorivita</taxon>
    </lineage>
</organism>
<dbReference type="InterPro" id="IPR051684">
    <property type="entry name" value="Electron_Trans/Redox"/>
</dbReference>
<dbReference type="GO" id="GO:0051539">
    <property type="term" value="F:4 iron, 4 sulfur cluster binding"/>
    <property type="evidence" value="ECO:0007669"/>
    <property type="project" value="UniProtKB-KW"/>
</dbReference>
<evidence type="ECO:0000256" key="1">
    <source>
        <dbReference type="ARBA" id="ARBA00022448"/>
    </source>
</evidence>
<dbReference type="RefSeq" id="WP_237608623.1">
    <property type="nucleotide sequence ID" value="NZ_JAIRBB010000009.1"/>
</dbReference>
<dbReference type="AlphaFoldDB" id="A0A9X1R3D1"/>
<keyword evidence="6" id="KW-0411">Iron-sulfur</keyword>
<dbReference type="InterPro" id="IPR017900">
    <property type="entry name" value="4Fe4S_Fe_S_CS"/>
</dbReference>
<feature type="transmembrane region" description="Helical" evidence="7">
    <location>
        <begin position="155"/>
        <end position="177"/>
    </location>
</feature>
<keyword evidence="3" id="KW-0479">Metal-binding</keyword>
<dbReference type="SUPFAM" id="SSF54862">
    <property type="entry name" value="4Fe-4S ferredoxins"/>
    <property type="match status" value="1"/>
</dbReference>
<dbReference type="Pfam" id="PF12801">
    <property type="entry name" value="Fer4_5"/>
    <property type="match status" value="1"/>
</dbReference>
<protein>
    <submittedName>
        <fullName evidence="9">Cytochrome c oxidase accessory protein CcoG</fullName>
    </submittedName>
</protein>
<keyword evidence="2" id="KW-0004">4Fe-4S</keyword>
<feature type="transmembrane region" description="Helical" evidence="7">
    <location>
        <begin position="40"/>
        <end position="64"/>
    </location>
</feature>
<feature type="transmembrane region" description="Helical" evidence="7">
    <location>
        <begin position="84"/>
        <end position="110"/>
    </location>
</feature>
<dbReference type="NCBIfam" id="TIGR02745">
    <property type="entry name" value="ccoG_rdxA_fixG"/>
    <property type="match status" value="1"/>
</dbReference>
<dbReference type="Gene3D" id="2.60.40.10">
    <property type="entry name" value="Immunoglobulins"/>
    <property type="match status" value="1"/>
</dbReference>
<dbReference type="InterPro" id="IPR017896">
    <property type="entry name" value="4Fe4S_Fe-S-bd"/>
</dbReference>
<dbReference type="PROSITE" id="PS00198">
    <property type="entry name" value="4FE4S_FER_1"/>
    <property type="match status" value="1"/>
</dbReference>
<evidence type="ECO:0000256" key="3">
    <source>
        <dbReference type="ARBA" id="ARBA00022723"/>
    </source>
</evidence>
<dbReference type="Gene3D" id="1.10.1060.10">
    <property type="entry name" value="Alpha-helical ferredoxin"/>
    <property type="match status" value="1"/>
</dbReference>
<feature type="transmembrane region" description="Helical" evidence="7">
    <location>
        <begin position="338"/>
        <end position="358"/>
    </location>
</feature>
<evidence type="ECO:0000256" key="7">
    <source>
        <dbReference type="SAM" id="Phobius"/>
    </source>
</evidence>
<evidence type="ECO:0000256" key="5">
    <source>
        <dbReference type="ARBA" id="ARBA00023004"/>
    </source>
</evidence>
<dbReference type="InterPro" id="IPR032879">
    <property type="entry name" value="FixG_C"/>
</dbReference>
<dbReference type="Pfam" id="PF13746">
    <property type="entry name" value="Fer4_18"/>
    <property type="match status" value="1"/>
</dbReference>
<gene>
    <name evidence="9" type="primary">ccoG</name>
    <name evidence="9" type="ORF">K8344_10375</name>
</gene>
<dbReference type="InterPro" id="IPR014116">
    <property type="entry name" value="Cyt_c_oxidase_cbb3_FixG"/>
</dbReference>
<keyword evidence="7" id="KW-0472">Membrane</keyword>
<name>A0A9X1R3D1_9FLAO</name>
<keyword evidence="5" id="KW-0408">Iron</keyword>
<comment type="caution">
    <text evidence="9">The sequence shown here is derived from an EMBL/GenBank/DDBJ whole genome shotgun (WGS) entry which is preliminary data.</text>
</comment>
<dbReference type="PANTHER" id="PTHR30176:SF3">
    <property type="entry name" value="FERREDOXIN-TYPE PROTEIN NAPH"/>
    <property type="match status" value="1"/>
</dbReference>
<feature type="transmembrane region" description="Helical" evidence="7">
    <location>
        <begin position="197"/>
        <end position="214"/>
    </location>
</feature>
<dbReference type="InterPro" id="IPR013783">
    <property type="entry name" value="Ig-like_fold"/>
</dbReference>
<dbReference type="InterPro" id="IPR009051">
    <property type="entry name" value="Helical_ferredxn"/>
</dbReference>
<evidence type="ECO:0000313" key="9">
    <source>
        <dbReference type="EMBL" id="MCG2431524.1"/>
    </source>
</evidence>
<dbReference type="EMBL" id="JAIRBB010000009">
    <property type="protein sequence ID" value="MCG2431524.1"/>
    <property type="molecule type" value="Genomic_DNA"/>
</dbReference>
<dbReference type="GO" id="GO:0005886">
    <property type="term" value="C:plasma membrane"/>
    <property type="evidence" value="ECO:0007669"/>
    <property type="project" value="TreeGrafter"/>
</dbReference>
<evidence type="ECO:0000313" key="10">
    <source>
        <dbReference type="Proteomes" id="UP001139462"/>
    </source>
</evidence>